<dbReference type="PROSITE" id="PS51379">
    <property type="entry name" value="4FE4S_FER_2"/>
    <property type="match status" value="1"/>
</dbReference>
<dbReference type="InterPro" id="IPR017900">
    <property type="entry name" value="4Fe4S_Fe_S_CS"/>
</dbReference>
<dbReference type="Proteomes" id="UP000266305">
    <property type="component" value="Unassembled WGS sequence"/>
</dbReference>
<reference evidence="5 6" key="1">
    <citation type="submission" date="2018-08" db="EMBL/GenBank/DDBJ databases">
        <title>Draft genome sequence of Rhodobacter sphaeroides FY.</title>
        <authorList>
            <person name="Rayyan A."/>
            <person name="Meyer T.E."/>
            <person name="Kyndt J.A."/>
        </authorList>
    </citation>
    <scope>NUCLEOTIDE SEQUENCE [LARGE SCALE GENOMIC DNA]</scope>
    <source>
        <strain evidence="5 6">FY</strain>
    </source>
</reference>
<organism evidence="5 6">
    <name type="scientific">Cereibacter sphaeroides</name>
    <name type="common">Rhodobacter sphaeroides</name>
    <dbReference type="NCBI Taxonomy" id="1063"/>
    <lineage>
        <taxon>Bacteria</taxon>
        <taxon>Pseudomonadati</taxon>
        <taxon>Pseudomonadota</taxon>
        <taxon>Alphaproteobacteria</taxon>
        <taxon>Rhodobacterales</taxon>
        <taxon>Paracoccaceae</taxon>
        <taxon>Cereibacter</taxon>
    </lineage>
</organism>
<dbReference type="EMBL" id="QWGP01000001">
    <property type="protein sequence ID" value="RHZ98554.1"/>
    <property type="molecule type" value="Genomic_DNA"/>
</dbReference>
<evidence type="ECO:0000256" key="1">
    <source>
        <dbReference type="ARBA" id="ARBA00022723"/>
    </source>
</evidence>
<dbReference type="Pfam" id="PF00037">
    <property type="entry name" value="Fer4"/>
    <property type="match status" value="1"/>
</dbReference>
<evidence type="ECO:0000313" key="5">
    <source>
        <dbReference type="EMBL" id="RHZ98554.1"/>
    </source>
</evidence>
<keyword evidence="3" id="KW-0411">Iron-sulfur</keyword>
<sequence length="65" mass="6909">MSMTISADLCTACGDCEPVCPTHAIVPRKGIYFIKSEVCTECEGAFDMPQCMSVCTSDSIAPLEA</sequence>
<evidence type="ECO:0000256" key="3">
    <source>
        <dbReference type="ARBA" id="ARBA00023014"/>
    </source>
</evidence>
<dbReference type="GO" id="GO:0051536">
    <property type="term" value="F:iron-sulfur cluster binding"/>
    <property type="evidence" value="ECO:0007669"/>
    <property type="project" value="UniProtKB-KW"/>
</dbReference>
<dbReference type="InterPro" id="IPR017896">
    <property type="entry name" value="4Fe4S_Fe-S-bd"/>
</dbReference>
<protein>
    <submittedName>
        <fullName evidence="5">4Fe-4S ferredoxin</fullName>
    </submittedName>
</protein>
<dbReference type="GO" id="GO:0046872">
    <property type="term" value="F:metal ion binding"/>
    <property type="evidence" value="ECO:0007669"/>
    <property type="project" value="UniProtKB-KW"/>
</dbReference>
<dbReference type="PROSITE" id="PS00198">
    <property type="entry name" value="4FE4S_FER_1"/>
    <property type="match status" value="1"/>
</dbReference>
<feature type="domain" description="4Fe-4S ferredoxin-type" evidence="4">
    <location>
        <begin position="1"/>
        <end position="30"/>
    </location>
</feature>
<keyword evidence="1" id="KW-0479">Metal-binding</keyword>
<keyword evidence="2" id="KW-0408">Iron</keyword>
<proteinExistence type="predicted"/>
<evidence type="ECO:0000256" key="2">
    <source>
        <dbReference type="ARBA" id="ARBA00023004"/>
    </source>
</evidence>
<dbReference type="RefSeq" id="WP_002723758.1">
    <property type="nucleotide sequence ID" value="NZ_BJXO01000007.1"/>
</dbReference>
<evidence type="ECO:0000313" key="6">
    <source>
        <dbReference type="Proteomes" id="UP000266305"/>
    </source>
</evidence>
<dbReference type="SUPFAM" id="SSF54862">
    <property type="entry name" value="4Fe-4S ferredoxins"/>
    <property type="match status" value="1"/>
</dbReference>
<dbReference type="Gene3D" id="3.30.70.20">
    <property type="match status" value="1"/>
</dbReference>
<accession>A0AAX1UR63</accession>
<gene>
    <name evidence="5" type="ORF">D1114_00235</name>
</gene>
<evidence type="ECO:0000259" key="4">
    <source>
        <dbReference type="PROSITE" id="PS51379"/>
    </source>
</evidence>
<dbReference type="AlphaFoldDB" id="A0AAX1UR63"/>
<name>A0AAX1UR63_CERSP</name>
<comment type="caution">
    <text evidence="5">The sequence shown here is derived from an EMBL/GenBank/DDBJ whole genome shotgun (WGS) entry which is preliminary data.</text>
</comment>
<dbReference type="GeneID" id="3721481"/>